<dbReference type="AlphaFoldDB" id="A0A1S3ZFH1"/>
<organism evidence="2">
    <name type="scientific">Nicotiana tabacum</name>
    <name type="common">Common tobacco</name>
    <dbReference type="NCBI Taxonomy" id="4097"/>
    <lineage>
        <taxon>Eukaryota</taxon>
        <taxon>Viridiplantae</taxon>
        <taxon>Streptophyta</taxon>
        <taxon>Embryophyta</taxon>
        <taxon>Tracheophyta</taxon>
        <taxon>Spermatophyta</taxon>
        <taxon>Magnoliopsida</taxon>
        <taxon>eudicotyledons</taxon>
        <taxon>Gunneridae</taxon>
        <taxon>Pentapetalae</taxon>
        <taxon>asterids</taxon>
        <taxon>lamiids</taxon>
        <taxon>Solanales</taxon>
        <taxon>Solanaceae</taxon>
        <taxon>Nicotianoideae</taxon>
        <taxon>Nicotianeae</taxon>
        <taxon>Nicotiana</taxon>
    </lineage>
</organism>
<feature type="region of interest" description="Disordered" evidence="1">
    <location>
        <begin position="42"/>
        <end position="112"/>
    </location>
</feature>
<reference evidence="2" key="1">
    <citation type="submission" date="2025-08" db="UniProtKB">
        <authorList>
            <consortium name="RefSeq"/>
        </authorList>
    </citation>
    <scope>IDENTIFICATION</scope>
</reference>
<proteinExistence type="predicted"/>
<feature type="compositionally biased region" description="Basic and acidic residues" evidence="1">
    <location>
        <begin position="42"/>
        <end position="60"/>
    </location>
</feature>
<accession>A0A1S3ZFH1</accession>
<name>A0A1S3ZFH1_TOBAC</name>
<gene>
    <name evidence="2" type="primary">LOC107786289</name>
</gene>
<dbReference type="KEGG" id="nta:107786289"/>
<dbReference type="RefSeq" id="XP_016463230.1">
    <property type="nucleotide sequence ID" value="XM_016607744.1"/>
</dbReference>
<protein>
    <submittedName>
        <fullName evidence="2">Uncharacterized protein</fullName>
    </submittedName>
</protein>
<dbReference type="PaxDb" id="4097-A0A1S3ZFH1"/>
<evidence type="ECO:0000313" key="2">
    <source>
        <dbReference type="RefSeq" id="XP_016463230.1"/>
    </source>
</evidence>
<dbReference type="OrthoDB" id="1240482at2759"/>
<evidence type="ECO:0000256" key="1">
    <source>
        <dbReference type="SAM" id="MobiDB-lite"/>
    </source>
</evidence>
<sequence length="112" mass="12595">MPFPEKSNMKPVAWISSAVPHLKNWVRSLVSMSTHAKRAWRDLSKGRWEARTHGLGKDTTMRSPSGDEEVSSPISKPAKENKRKRASNSEGQKPKKRTTCKPKGNTIPVNME</sequence>